<dbReference type="Proteomes" id="UP001158045">
    <property type="component" value="Unassembled WGS sequence"/>
</dbReference>
<dbReference type="RefSeq" id="WP_281093568.1">
    <property type="nucleotide sequence ID" value="NZ_JARYZI010000003.1"/>
</dbReference>
<keyword evidence="3" id="KW-1185">Reference proteome</keyword>
<accession>A0ABT6NBF4</accession>
<dbReference type="SUPFAM" id="SSF109604">
    <property type="entry name" value="HD-domain/PDEase-like"/>
    <property type="match status" value="1"/>
</dbReference>
<protein>
    <submittedName>
        <fullName evidence="2">HDOD domain-containing protein</fullName>
    </submittedName>
</protein>
<evidence type="ECO:0000313" key="3">
    <source>
        <dbReference type="Proteomes" id="UP001158045"/>
    </source>
</evidence>
<dbReference type="InterPro" id="IPR011006">
    <property type="entry name" value="CheY-like_superfamily"/>
</dbReference>
<dbReference type="PANTHER" id="PTHR33525:SF3">
    <property type="entry name" value="RIBONUCLEASE Y"/>
    <property type="match status" value="1"/>
</dbReference>
<comment type="caution">
    <text evidence="2">The sequence shown here is derived from an EMBL/GenBank/DDBJ whole genome shotgun (WGS) entry which is preliminary data.</text>
</comment>
<proteinExistence type="predicted"/>
<reference evidence="2 3" key="1">
    <citation type="submission" date="2023-04" db="EMBL/GenBank/DDBJ databases">
        <title>Fusibacter bizertensis strain WBS, isolated from littoral bottom sediments of the Arctic seas - biochemical and genomic analysis.</title>
        <authorList>
            <person name="Brioukhanov A.L."/>
        </authorList>
    </citation>
    <scope>NUCLEOTIDE SEQUENCE [LARGE SCALE GENOMIC DNA]</scope>
    <source>
        <strain evidence="2 3">WBS</strain>
    </source>
</reference>
<dbReference type="InterPro" id="IPR052340">
    <property type="entry name" value="RNase_Y/CdgJ"/>
</dbReference>
<evidence type="ECO:0000259" key="1">
    <source>
        <dbReference type="PROSITE" id="PS51833"/>
    </source>
</evidence>
<dbReference type="Gene3D" id="1.10.3210.10">
    <property type="entry name" value="Hypothetical protein af1432"/>
    <property type="match status" value="1"/>
</dbReference>
<dbReference type="Pfam" id="PF08668">
    <property type="entry name" value="HDOD"/>
    <property type="match status" value="1"/>
</dbReference>
<dbReference type="PANTHER" id="PTHR33525">
    <property type="match status" value="1"/>
</dbReference>
<dbReference type="SUPFAM" id="SSF52172">
    <property type="entry name" value="CheY-like"/>
    <property type="match status" value="1"/>
</dbReference>
<dbReference type="PROSITE" id="PS51833">
    <property type="entry name" value="HDOD"/>
    <property type="match status" value="1"/>
</dbReference>
<dbReference type="InterPro" id="IPR013976">
    <property type="entry name" value="HDOD"/>
</dbReference>
<evidence type="ECO:0000313" key="2">
    <source>
        <dbReference type="EMBL" id="MDH8677747.1"/>
    </source>
</evidence>
<feature type="domain" description="HDOD" evidence="1">
    <location>
        <begin position="138"/>
        <end position="329"/>
    </location>
</feature>
<gene>
    <name evidence="2" type="ORF">QE109_06290</name>
</gene>
<sequence>MYSVLIISKDNEYVRNVEYKISSQQYTLSHTVDLVDALSLMEGQDVDIVIVDSESEESDKAILTHLKNAYPKVIRFCVSSIQSNSDHYLPKKMNNSQIQCNKNISIDELFSLIEKVLEIDAKVKDKDLVNLMSNLKHLPTVPQVYNQMTNMIMNNASVEEIANKLEEDPAITSNILKLANTAFYNAKTGSIRQAIMYIGLINVKNIILTNAVFGNDGLDPKTRDLHWEHVMKTNKILNAFYIEVLGKKLNNNISSVGLLHDIGSIVLMSNFPKKFDGIVKAVQENSTLRFHDLEEETFGFNHEQLGGHLLDLWGLPYPVIEAALFHHDPLNPKLINQELVKSVHLANYYAWKSINYTKYDNYLVEEVFESLGITKLEFENFFNGFIKKI</sequence>
<organism evidence="2 3">
    <name type="scientific">Fusibacter bizertensis</name>
    <dbReference type="NCBI Taxonomy" id="1488331"/>
    <lineage>
        <taxon>Bacteria</taxon>
        <taxon>Bacillati</taxon>
        <taxon>Bacillota</taxon>
        <taxon>Clostridia</taxon>
        <taxon>Eubacteriales</taxon>
        <taxon>Eubacteriales Family XII. Incertae Sedis</taxon>
        <taxon>Fusibacter</taxon>
    </lineage>
</organism>
<dbReference type="Gene3D" id="3.40.50.2300">
    <property type="match status" value="1"/>
</dbReference>
<name>A0ABT6NBF4_9FIRM</name>
<dbReference type="EMBL" id="JARYZI010000003">
    <property type="protein sequence ID" value="MDH8677747.1"/>
    <property type="molecule type" value="Genomic_DNA"/>
</dbReference>